<comment type="similarity">
    <text evidence="4">Belongs to the WD repeat coronin family.</text>
</comment>
<proteinExistence type="inferred from homology"/>
<dbReference type="OrthoDB" id="1850764at2759"/>
<dbReference type="PANTHER" id="PTHR10856:SF0">
    <property type="entry name" value="CORONIN"/>
    <property type="match status" value="1"/>
</dbReference>
<evidence type="ECO:0000313" key="6">
    <source>
        <dbReference type="EMBL" id="ETO34321.1"/>
    </source>
</evidence>
<dbReference type="SMART" id="SM01166">
    <property type="entry name" value="DUF1899"/>
    <property type="match status" value="1"/>
</dbReference>
<evidence type="ECO:0000256" key="2">
    <source>
        <dbReference type="ARBA" id="ARBA00022737"/>
    </source>
</evidence>
<dbReference type="SMART" id="SM00320">
    <property type="entry name" value="WD40"/>
    <property type="match status" value="3"/>
</dbReference>
<feature type="domain" description="DUF1899" evidence="5">
    <location>
        <begin position="14"/>
        <end position="70"/>
    </location>
</feature>
<feature type="non-terminal residue" evidence="6">
    <location>
        <position position="242"/>
    </location>
</feature>
<accession>X6P813</accession>
<dbReference type="Pfam" id="PF00400">
    <property type="entry name" value="WD40"/>
    <property type="match status" value="2"/>
</dbReference>
<evidence type="ECO:0000256" key="3">
    <source>
        <dbReference type="PROSITE-ProRule" id="PRU00221"/>
    </source>
</evidence>
<keyword evidence="7" id="KW-1185">Reference proteome</keyword>
<dbReference type="InterPro" id="IPR015505">
    <property type="entry name" value="Coronin"/>
</dbReference>
<dbReference type="PANTHER" id="PTHR10856">
    <property type="entry name" value="CORONIN"/>
    <property type="match status" value="1"/>
</dbReference>
<dbReference type="InterPro" id="IPR015048">
    <property type="entry name" value="DUF1899"/>
</dbReference>
<evidence type="ECO:0000256" key="4">
    <source>
        <dbReference type="RuleBase" id="RU280818"/>
    </source>
</evidence>
<dbReference type="AlphaFoldDB" id="X6P813"/>
<keyword evidence="2 4" id="KW-0677">Repeat</keyword>
<dbReference type="InterPro" id="IPR015943">
    <property type="entry name" value="WD40/YVTN_repeat-like_dom_sf"/>
</dbReference>
<evidence type="ECO:0000313" key="7">
    <source>
        <dbReference type="Proteomes" id="UP000023152"/>
    </source>
</evidence>
<dbReference type="Gene3D" id="2.130.10.10">
    <property type="entry name" value="YVTN repeat-like/Quinoprotein amine dehydrogenase"/>
    <property type="match status" value="1"/>
</dbReference>
<evidence type="ECO:0000259" key="5">
    <source>
        <dbReference type="SMART" id="SM01166"/>
    </source>
</evidence>
<dbReference type="Proteomes" id="UP000023152">
    <property type="component" value="Unassembled WGS sequence"/>
</dbReference>
<dbReference type="InterPro" id="IPR001680">
    <property type="entry name" value="WD40_rpt"/>
</dbReference>
<name>X6P813_RETFI</name>
<dbReference type="InterPro" id="IPR019775">
    <property type="entry name" value="WD40_repeat_CS"/>
</dbReference>
<evidence type="ECO:0000256" key="1">
    <source>
        <dbReference type="ARBA" id="ARBA00022574"/>
    </source>
</evidence>
<dbReference type="PROSITE" id="PS50294">
    <property type="entry name" value="WD_REPEATS_REGION"/>
    <property type="match status" value="1"/>
</dbReference>
<protein>
    <recommendedName>
        <fullName evidence="4">Coronin</fullName>
    </recommendedName>
</protein>
<dbReference type="PROSITE" id="PS50082">
    <property type="entry name" value="WD_REPEATS_2"/>
    <property type="match status" value="1"/>
</dbReference>
<comment type="caution">
    <text evidence="6">The sequence shown here is derived from an EMBL/GenBank/DDBJ whole genome shotgun (WGS) entry which is preliminary data.</text>
</comment>
<reference evidence="6 7" key="1">
    <citation type="journal article" date="2013" name="Curr. Biol.">
        <title>The Genome of the Foraminiferan Reticulomyxa filosa.</title>
        <authorList>
            <person name="Glockner G."/>
            <person name="Hulsmann N."/>
            <person name="Schleicher M."/>
            <person name="Noegel A.A."/>
            <person name="Eichinger L."/>
            <person name="Gallinger C."/>
            <person name="Pawlowski J."/>
            <person name="Sierra R."/>
            <person name="Euteneuer U."/>
            <person name="Pillet L."/>
            <person name="Moustafa A."/>
            <person name="Platzer M."/>
            <person name="Groth M."/>
            <person name="Szafranski K."/>
            <person name="Schliwa M."/>
        </authorList>
    </citation>
    <scope>NUCLEOTIDE SEQUENCE [LARGE SCALE GENOMIC DNA]</scope>
</reference>
<dbReference type="Pfam" id="PF08953">
    <property type="entry name" value="DUF1899"/>
    <property type="match status" value="1"/>
</dbReference>
<feature type="repeat" description="WD" evidence="3">
    <location>
        <begin position="161"/>
        <end position="203"/>
    </location>
</feature>
<organism evidence="6 7">
    <name type="scientific">Reticulomyxa filosa</name>
    <dbReference type="NCBI Taxonomy" id="46433"/>
    <lineage>
        <taxon>Eukaryota</taxon>
        <taxon>Sar</taxon>
        <taxon>Rhizaria</taxon>
        <taxon>Retaria</taxon>
        <taxon>Foraminifera</taxon>
        <taxon>Monothalamids</taxon>
        <taxon>Reticulomyxidae</taxon>
        <taxon>Reticulomyxa</taxon>
    </lineage>
</organism>
<keyword evidence="1 3" id="KW-0853">WD repeat</keyword>
<gene>
    <name evidence="6" type="ORF">RFI_02774</name>
</gene>
<dbReference type="InterPro" id="IPR036322">
    <property type="entry name" value="WD40_repeat_dom_sf"/>
</dbReference>
<dbReference type="SUPFAM" id="SSF50978">
    <property type="entry name" value="WD40 repeat-like"/>
    <property type="match status" value="1"/>
</dbReference>
<dbReference type="PROSITE" id="PS00678">
    <property type="entry name" value="WD_REPEATS_1"/>
    <property type="match status" value="1"/>
</dbReference>
<dbReference type="EMBL" id="ASPP01002673">
    <property type="protein sequence ID" value="ETO34321.1"/>
    <property type="molecule type" value="Genomic_DNA"/>
</dbReference>
<sequence length="242" mass="27545">MILFFKKQEEKAINFSRSSLYRHVYGEAAKDTNRYEDIKNPLTAGEGSYCKANNTFFAVPIKGIKKRETGGEGSNHQIMAAKKTCWDFDFHPFIENMIATGSDDCKVAVTTFPIEGLKETVEKRRINFFCGQTLFTLFEKECRNKNFFLQVYVITTPTVVLEGHNKKVTNCEFHPTANNILATGAFDRTIKVWNIESGANVSTFEDFEDTLYSMGWNYDGSLLGASSKDKKIRLFDPRQTSN</sequence>
<dbReference type="OMA" id="CSEDATT"/>